<evidence type="ECO:0000256" key="9">
    <source>
        <dbReference type="ARBA" id="ARBA00030169"/>
    </source>
</evidence>
<dbReference type="NCBIfam" id="NF006093">
    <property type="entry name" value="PRK08245.1"/>
    <property type="match status" value="1"/>
</dbReference>
<dbReference type="PANTHER" id="PTHR33254">
    <property type="entry name" value="4-HYDROXY-4-METHYL-2-OXOGLUTARATE ALDOLASE 3-RELATED"/>
    <property type="match status" value="1"/>
</dbReference>
<dbReference type="InterPro" id="IPR005493">
    <property type="entry name" value="RraA/RraA-like"/>
</dbReference>
<dbReference type="SUPFAM" id="SSF89562">
    <property type="entry name" value="RraA-like"/>
    <property type="match status" value="1"/>
</dbReference>
<evidence type="ECO:0000313" key="13">
    <source>
        <dbReference type="Proteomes" id="UP001598673"/>
    </source>
</evidence>
<protein>
    <recommendedName>
        <fullName evidence="7">Putative 4-hydroxy-4-methyl-2-oxoglutarate aldolase</fullName>
        <ecNumber evidence="6">4.1.1.112</ecNumber>
        <ecNumber evidence="5">4.1.3.17</ecNumber>
    </recommendedName>
    <alternativeName>
        <fullName evidence="10">Oxaloacetate decarboxylase</fullName>
    </alternativeName>
    <alternativeName>
        <fullName evidence="9">RraA-like protein</fullName>
    </alternativeName>
</protein>
<evidence type="ECO:0000256" key="6">
    <source>
        <dbReference type="ARBA" id="ARBA00012947"/>
    </source>
</evidence>
<evidence type="ECO:0000256" key="4">
    <source>
        <dbReference type="ARBA" id="ARBA00011233"/>
    </source>
</evidence>
<keyword evidence="13" id="KW-1185">Reference proteome</keyword>
<dbReference type="CDD" id="cd16841">
    <property type="entry name" value="RraA_family"/>
    <property type="match status" value="1"/>
</dbReference>
<dbReference type="PANTHER" id="PTHR33254:SF16">
    <property type="entry name" value="BLR3842 PROTEIN"/>
    <property type="match status" value="1"/>
</dbReference>
<evidence type="ECO:0000256" key="10">
    <source>
        <dbReference type="ARBA" id="ARBA00032305"/>
    </source>
</evidence>
<comment type="catalytic activity">
    <reaction evidence="1">
        <text>4-hydroxy-4-methyl-2-oxoglutarate = 2 pyruvate</text>
        <dbReference type="Rhea" id="RHEA:22748"/>
        <dbReference type="ChEBI" id="CHEBI:15361"/>
        <dbReference type="ChEBI" id="CHEBI:58276"/>
        <dbReference type="EC" id="4.1.3.17"/>
    </reaction>
</comment>
<sequence>MDAAGAAPGRRPLDPKVRQFLAEASTATLATHLYKHGIRQPFLVGVRPIGPAFDGFVGEAFTMRFIPSREDVEPLDDPYRTGNVLQWEAVESVEEGQVIVVDSRGDISAASGGDMLLTRASKRGATGFVTDGAVRDGHALAELGFPVYSQGITSTTRPAAFHVADLQSPIGCAGVAVYPGDVLVGDRDGVVVVPRALADDIAEPARDQEFLESYLHSRVQNGESLWGLYPPEQATLDDYASWCASRSDDRPHNNH</sequence>
<evidence type="ECO:0000256" key="2">
    <source>
        <dbReference type="ARBA" id="ARBA00001968"/>
    </source>
</evidence>
<name>A0ABW6G0X4_9PSEU</name>
<dbReference type="InterPro" id="IPR036704">
    <property type="entry name" value="RraA/RraA-like_sf"/>
</dbReference>
<reference evidence="12 13" key="1">
    <citation type="submission" date="2024-09" db="EMBL/GenBank/DDBJ databases">
        <title>The Natural Products Discovery Center: Release of the First 8490 Sequenced Strains for Exploring Actinobacteria Biosynthetic Diversity.</title>
        <authorList>
            <person name="Kalkreuter E."/>
            <person name="Kautsar S.A."/>
            <person name="Yang D."/>
            <person name="Bader C.D."/>
            <person name="Teijaro C.N."/>
            <person name="Fluegel L."/>
            <person name="Davis C.M."/>
            <person name="Simpson J.R."/>
            <person name="Lauterbach L."/>
            <person name="Steele A.D."/>
            <person name="Gui C."/>
            <person name="Meng S."/>
            <person name="Li G."/>
            <person name="Viehrig K."/>
            <person name="Ye F."/>
            <person name="Su P."/>
            <person name="Kiefer A.F."/>
            <person name="Nichols A."/>
            <person name="Cepeda A.J."/>
            <person name="Yan W."/>
            <person name="Fan B."/>
            <person name="Jiang Y."/>
            <person name="Adhikari A."/>
            <person name="Zheng C.-J."/>
            <person name="Schuster L."/>
            <person name="Cowan T.M."/>
            <person name="Smanski M.J."/>
            <person name="Chevrette M.G."/>
            <person name="De Carvalho L.P.S."/>
            <person name="Shen B."/>
        </authorList>
    </citation>
    <scope>NUCLEOTIDE SEQUENCE [LARGE SCALE GENOMIC DNA]</scope>
    <source>
        <strain evidence="12 13">NPDC060353</strain>
    </source>
</reference>
<gene>
    <name evidence="12" type="ORF">ACFWGY_05865</name>
</gene>
<dbReference type="EC" id="4.1.1.112" evidence="6"/>
<dbReference type="EMBL" id="JBHXCV010000003">
    <property type="protein sequence ID" value="MFD6792844.1"/>
    <property type="molecule type" value="Genomic_DNA"/>
</dbReference>
<evidence type="ECO:0000256" key="8">
    <source>
        <dbReference type="ARBA" id="ARBA00025046"/>
    </source>
</evidence>
<evidence type="ECO:0000256" key="1">
    <source>
        <dbReference type="ARBA" id="ARBA00001342"/>
    </source>
</evidence>
<comment type="subunit">
    <text evidence="4">Homotrimer.</text>
</comment>
<dbReference type="Pfam" id="PF03737">
    <property type="entry name" value="RraA-like"/>
    <property type="match status" value="1"/>
</dbReference>
<dbReference type="EC" id="4.1.3.17" evidence="5"/>
<comment type="caution">
    <text evidence="12">The sequence shown here is derived from an EMBL/GenBank/DDBJ whole genome shotgun (WGS) entry which is preliminary data.</text>
</comment>
<dbReference type="RefSeq" id="WP_258937619.1">
    <property type="nucleotide sequence ID" value="NZ_JANBBF010000012.1"/>
</dbReference>
<accession>A0ABW6G0X4</accession>
<evidence type="ECO:0000256" key="5">
    <source>
        <dbReference type="ARBA" id="ARBA00012213"/>
    </source>
</evidence>
<evidence type="ECO:0000256" key="11">
    <source>
        <dbReference type="ARBA" id="ARBA00047973"/>
    </source>
</evidence>
<comment type="cofactor">
    <cofactor evidence="2">
        <name>a divalent metal cation</name>
        <dbReference type="ChEBI" id="CHEBI:60240"/>
    </cofactor>
</comment>
<dbReference type="Gene3D" id="3.50.30.40">
    <property type="entry name" value="Ribonuclease E inhibitor RraA/RraA-like"/>
    <property type="match status" value="1"/>
</dbReference>
<evidence type="ECO:0000313" key="12">
    <source>
        <dbReference type="EMBL" id="MFD6792844.1"/>
    </source>
</evidence>
<comment type="similarity">
    <text evidence="3">Belongs to the class II aldolase/RraA-like family.</text>
</comment>
<comment type="function">
    <text evidence="8">Catalyzes the aldol cleavage of 4-hydroxy-4-methyl-2-oxoglutarate (HMG) into 2 molecules of pyruvate. Also contains a secondary oxaloacetate (OAA) decarboxylase activity due to the common pyruvate enolate transition state formed following C-C bond cleavage in the retro-aldol and decarboxylation reactions.</text>
</comment>
<evidence type="ECO:0000256" key="7">
    <source>
        <dbReference type="ARBA" id="ARBA00016549"/>
    </source>
</evidence>
<dbReference type="Proteomes" id="UP001598673">
    <property type="component" value="Unassembled WGS sequence"/>
</dbReference>
<evidence type="ECO:0000256" key="3">
    <source>
        <dbReference type="ARBA" id="ARBA00008621"/>
    </source>
</evidence>
<organism evidence="12 13">
    <name type="scientific">Prauserella salsuginis</name>
    <dbReference type="NCBI Taxonomy" id="387889"/>
    <lineage>
        <taxon>Bacteria</taxon>
        <taxon>Bacillati</taxon>
        <taxon>Actinomycetota</taxon>
        <taxon>Actinomycetes</taxon>
        <taxon>Pseudonocardiales</taxon>
        <taxon>Pseudonocardiaceae</taxon>
        <taxon>Prauserella</taxon>
        <taxon>Prauserella salsuginis group</taxon>
    </lineage>
</organism>
<proteinExistence type="inferred from homology"/>
<comment type="catalytic activity">
    <reaction evidence="11">
        <text>oxaloacetate + H(+) = pyruvate + CO2</text>
        <dbReference type="Rhea" id="RHEA:15641"/>
        <dbReference type="ChEBI" id="CHEBI:15361"/>
        <dbReference type="ChEBI" id="CHEBI:15378"/>
        <dbReference type="ChEBI" id="CHEBI:16452"/>
        <dbReference type="ChEBI" id="CHEBI:16526"/>
        <dbReference type="EC" id="4.1.1.112"/>
    </reaction>
</comment>